<dbReference type="PATRIC" id="fig|50340.43.peg.3373"/>
<name>A0A0M9GCN9_9PSED</name>
<dbReference type="PROSITE" id="PS51318">
    <property type="entry name" value="TAT"/>
    <property type="match status" value="1"/>
</dbReference>
<dbReference type="Proteomes" id="UP000037931">
    <property type="component" value="Unassembled WGS sequence"/>
</dbReference>
<keyword evidence="2" id="KW-0560">Oxidoreductase</keyword>
<dbReference type="EC" id="1.3.99.16" evidence="2"/>
<dbReference type="InterPro" id="IPR008274">
    <property type="entry name" value="AldOxase/xan_DH_MoCoBD1"/>
</dbReference>
<protein>
    <submittedName>
        <fullName evidence="2">Aerobic-type carbon monoxide dehydrogenase, large subunit CoxL/CutL-like protein</fullName>
        <ecNumber evidence="2">1.3.99.16</ecNumber>
    </submittedName>
</protein>
<feature type="domain" description="Aldehyde oxidase/xanthine dehydrogenase a/b hammerhead" evidence="1">
    <location>
        <begin position="216"/>
        <end position="299"/>
    </location>
</feature>
<accession>A0A0M9GCN9</accession>
<dbReference type="InterPro" id="IPR006311">
    <property type="entry name" value="TAT_signal"/>
</dbReference>
<keyword evidence="3" id="KW-1185">Reference proteome</keyword>
<sequence>MSSKTEFGRRAFLQGSSLLMAFTLMPAARKVLADTEVDTLGTAVLAPDLPGSLRTNPYLDAWIRIGAEGITVYTGKVELGTGVRTALLQIAAERLDVAPGKVNFLTADTALTPNEGYTAGSHTIFDSGTALFNAAAQVRQMLLDSAARQWGMDVATLKTGDAMISAPSGARMSYADAVAGVDLHQYAQARSPDISPEQFKLIGHAIPRLDIPAKVTGGAAFVQDMRLPGMLHARVIRPPRPGSQLTAFDARAIEDLPGVVAVLRDGNYLAVVAGDEWQAVKAMRAGYESATWSGGEVIPDQAIIHQLLPRLPSRRYPIRHDGTASPSAGRTYRARATKHYLMHGSIGPSCALAWFKDGTLTVWTHTQGVFPLRAGIAEMVGLAVTAVRCIHVEGAGCYGHNGADDAAADAALIAMRVPGVPVRVQWMREQENLWEPYSSAMITELEASLDRNGRIGNWKYELWTTPHNERITNAGRLVPARMLARPFTSMPSIPIAQPEGDGDRNAIPLYETGSSSIDMNFITQMPFRTSAMRSLGAHINVFAIEACLDELAGQAGVDPVEFRLAHLGDPRARAVIERARDEFGWPRRGAVPGSGIGMGFARYKNIMGYCAVAVEIQVHPQTGEIGIERVVTAVDVGQIVNPDGLRNQVEGGIVQSSSWTLFEAVSYDAGGVRSYDWSGYPILRFPQLPRHVEVHMIDQPGQPFLGAAEIVQGPMAAALGNAIADATGHRRLALPLARTLDKEG</sequence>
<dbReference type="Pfam" id="PF20256">
    <property type="entry name" value="MoCoBD_2"/>
    <property type="match status" value="2"/>
</dbReference>
<dbReference type="InterPro" id="IPR052516">
    <property type="entry name" value="N-heterocyclic_Hydroxylase"/>
</dbReference>
<dbReference type="PANTHER" id="PTHR47495:SF1">
    <property type="entry name" value="BLL3820 PROTEIN"/>
    <property type="match status" value="1"/>
</dbReference>
<reference evidence="2 3" key="1">
    <citation type="journal article" date="2015" name="PLoS ONE">
        <title>Rice-Infecting Pseudomonas Genomes Are Highly Accessorized and Harbor Multiple Putative Virulence Mechanisms to Cause Sheath Brown Rot.</title>
        <authorList>
            <person name="Quibod I.L."/>
            <person name="Grande G."/>
            <person name="Oreiro E.G."/>
            <person name="Borja F.N."/>
            <person name="Dossa G.S."/>
            <person name="Mauleon R."/>
            <person name="Cruz C.V."/>
            <person name="Oliva R."/>
        </authorList>
    </citation>
    <scope>NUCLEOTIDE SEQUENCE [LARGE SCALE GENOMIC DNA]</scope>
    <source>
        <strain evidence="2 3">IRRI 6609</strain>
    </source>
</reference>
<dbReference type="InterPro" id="IPR012368">
    <property type="entry name" value="OxRdtase_Mopterin-bd_su_IorB"/>
</dbReference>
<dbReference type="SMART" id="SM01008">
    <property type="entry name" value="Ald_Xan_dh_C"/>
    <property type="match status" value="1"/>
</dbReference>
<comment type="caution">
    <text evidence="2">The sequence shown here is derived from an EMBL/GenBank/DDBJ whole genome shotgun (WGS) entry which is preliminary data.</text>
</comment>
<dbReference type="Gene3D" id="3.90.1170.50">
    <property type="entry name" value="Aldehyde oxidase/xanthine dehydrogenase, a/b hammerhead"/>
    <property type="match status" value="1"/>
</dbReference>
<evidence type="ECO:0000313" key="2">
    <source>
        <dbReference type="EMBL" id="KPA87704.1"/>
    </source>
</evidence>
<dbReference type="EMBL" id="JSYZ01000026">
    <property type="protein sequence ID" value="KPA87704.1"/>
    <property type="molecule type" value="Genomic_DNA"/>
</dbReference>
<dbReference type="Pfam" id="PF02738">
    <property type="entry name" value="MoCoBD_1"/>
    <property type="match status" value="1"/>
</dbReference>
<dbReference type="InterPro" id="IPR000674">
    <property type="entry name" value="Ald_Oxase/Xan_DH_a/b"/>
</dbReference>
<dbReference type="InterPro" id="IPR046867">
    <property type="entry name" value="AldOxase/xan_DH_MoCoBD2"/>
</dbReference>
<dbReference type="Gene3D" id="3.30.365.10">
    <property type="entry name" value="Aldehyde oxidase/xanthine dehydrogenase, molybdopterin binding domain"/>
    <property type="match status" value="3"/>
</dbReference>
<dbReference type="PIRSF" id="PIRSF036389">
    <property type="entry name" value="IOR_B"/>
    <property type="match status" value="1"/>
</dbReference>
<evidence type="ECO:0000259" key="1">
    <source>
        <dbReference type="SMART" id="SM01008"/>
    </source>
</evidence>
<proteinExistence type="predicted"/>
<dbReference type="RefSeq" id="WP_054064445.1">
    <property type="nucleotide sequence ID" value="NZ_JSYZ01000026.1"/>
</dbReference>
<dbReference type="OrthoDB" id="6073217at2"/>
<organism evidence="2 3">
    <name type="scientific">Pseudomonas asplenii</name>
    <dbReference type="NCBI Taxonomy" id="53407"/>
    <lineage>
        <taxon>Bacteria</taxon>
        <taxon>Pseudomonadati</taxon>
        <taxon>Pseudomonadota</taxon>
        <taxon>Gammaproteobacteria</taxon>
        <taxon>Pseudomonadales</taxon>
        <taxon>Pseudomonadaceae</taxon>
        <taxon>Pseudomonas</taxon>
    </lineage>
</organism>
<dbReference type="InterPro" id="IPR037165">
    <property type="entry name" value="AldOxase/xan_DH_Mopterin-bd_sf"/>
</dbReference>
<dbReference type="SUPFAM" id="SSF56003">
    <property type="entry name" value="Molybdenum cofactor-binding domain"/>
    <property type="match status" value="2"/>
</dbReference>
<evidence type="ECO:0000313" key="3">
    <source>
        <dbReference type="Proteomes" id="UP000037931"/>
    </source>
</evidence>
<dbReference type="GO" id="GO:0047121">
    <property type="term" value="F:isoquinoline 1-oxidoreductase activity"/>
    <property type="evidence" value="ECO:0007669"/>
    <property type="project" value="UniProtKB-EC"/>
</dbReference>
<dbReference type="PANTHER" id="PTHR47495">
    <property type="entry name" value="ALDEHYDE DEHYDROGENASE"/>
    <property type="match status" value="1"/>
</dbReference>
<dbReference type="STRING" id="50340.PF66_05655"/>
<gene>
    <name evidence="2" type="ORF">PF66_05655</name>
</gene>
<dbReference type="AlphaFoldDB" id="A0A0M9GCN9"/>